<keyword evidence="1" id="KW-0175">Coiled coil</keyword>
<sequence length="204" mass="22036">MLTVAGTAQAQNQNVLGNLNVLGDGSHPNTGDVSVNGALLLTGSNYWVFQTPNDGRTDMYVAPNWNWNSETRFQSNGDVVFSGKVTIGRTGINPGGAGSLRLAVEGPFGAHAVYVRAPGVAWPDYVFAPAYRLRPLPDVEQFILVNRHLPDVPAATEVEKQGLDLAATDAVLLRKVEELTLYLIALQKENDALKARVGALERKR</sequence>
<gene>
    <name evidence="2" type="ORF">E5K00_16110</name>
</gene>
<dbReference type="AlphaFoldDB" id="A0A4Z0PWU1"/>
<evidence type="ECO:0008006" key="4">
    <source>
        <dbReference type="Google" id="ProtNLM"/>
    </source>
</evidence>
<evidence type="ECO:0000313" key="2">
    <source>
        <dbReference type="EMBL" id="TGE21789.1"/>
    </source>
</evidence>
<dbReference type="EMBL" id="SRLC01000002">
    <property type="protein sequence ID" value="TGE21789.1"/>
    <property type="molecule type" value="Genomic_DNA"/>
</dbReference>
<evidence type="ECO:0000313" key="3">
    <source>
        <dbReference type="Proteomes" id="UP000297549"/>
    </source>
</evidence>
<evidence type="ECO:0000256" key="1">
    <source>
        <dbReference type="SAM" id="Coils"/>
    </source>
</evidence>
<comment type="caution">
    <text evidence="2">The sequence shown here is derived from an EMBL/GenBank/DDBJ whole genome shotgun (WGS) entry which is preliminary data.</text>
</comment>
<proteinExistence type="predicted"/>
<reference evidence="2 3" key="1">
    <citation type="submission" date="2019-04" db="EMBL/GenBank/DDBJ databases">
        <authorList>
            <person name="Feng G."/>
            <person name="Zhang J."/>
            <person name="Zhu H."/>
        </authorList>
    </citation>
    <scope>NUCLEOTIDE SEQUENCE [LARGE SCALE GENOMIC DNA]</scope>
    <source>
        <strain evidence="2 3">JCM 31653</strain>
    </source>
</reference>
<dbReference type="OrthoDB" id="9808753at2"/>
<name>A0A4Z0PWU1_9BACT</name>
<accession>A0A4Z0PWU1</accession>
<dbReference type="Proteomes" id="UP000297549">
    <property type="component" value="Unassembled WGS sequence"/>
</dbReference>
<organism evidence="2 3">
    <name type="scientific">Hymenobacter aquaticus</name>
    <dbReference type="NCBI Taxonomy" id="1867101"/>
    <lineage>
        <taxon>Bacteria</taxon>
        <taxon>Pseudomonadati</taxon>
        <taxon>Bacteroidota</taxon>
        <taxon>Cytophagia</taxon>
        <taxon>Cytophagales</taxon>
        <taxon>Hymenobacteraceae</taxon>
        <taxon>Hymenobacter</taxon>
    </lineage>
</organism>
<keyword evidence="3" id="KW-1185">Reference proteome</keyword>
<feature type="coiled-coil region" evidence="1">
    <location>
        <begin position="176"/>
        <end position="203"/>
    </location>
</feature>
<protein>
    <recommendedName>
        <fullName evidence="4">BZIP transcription factor</fullName>
    </recommendedName>
</protein>